<dbReference type="GO" id="GO:0003676">
    <property type="term" value="F:nucleic acid binding"/>
    <property type="evidence" value="ECO:0007669"/>
    <property type="project" value="InterPro"/>
</dbReference>
<dbReference type="InterPro" id="IPR052929">
    <property type="entry name" value="RNase_H-like_EbsB-rel"/>
</dbReference>
<dbReference type="Pfam" id="PF13456">
    <property type="entry name" value="RVT_3"/>
    <property type="match status" value="1"/>
</dbReference>
<organism evidence="2 3">
    <name type="scientific">Solanum verrucosum</name>
    <dbReference type="NCBI Taxonomy" id="315347"/>
    <lineage>
        <taxon>Eukaryota</taxon>
        <taxon>Viridiplantae</taxon>
        <taxon>Streptophyta</taxon>
        <taxon>Embryophyta</taxon>
        <taxon>Tracheophyta</taxon>
        <taxon>Spermatophyta</taxon>
        <taxon>Magnoliopsida</taxon>
        <taxon>eudicotyledons</taxon>
        <taxon>Gunneridae</taxon>
        <taxon>Pentapetalae</taxon>
        <taxon>asterids</taxon>
        <taxon>lamiids</taxon>
        <taxon>Solanales</taxon>
        <taxon>Solanaceae</taxon>
        <taxon>Solanoideae</taxon>
        <taxon>Solaneae</taxon>
        <taxon>Solanum</taxon>
    </lineage>
</organism>
<proteinExistence type="predicted"/>
<dbReference type="AlphaFoldDB" id="A0AAF0QVB6"/>
<dbReference type="PROSITE" id="PS50879">
    <property type="entry name" value="RNASE_H_1"/>
    <property type="match status" value="1"/>
</dbReference>
<dbReference type="PANTHER" id="PTHR47074:SF21">
    <property type="entry name" value="RNASE H TYPE-1 DOMAIN-CONTAINING PROTEIN"/>
    <property type="match status" value="1"/>
</dbReference>
<dbReference type="PANTHER" id="PTHR47074">
    <property type="entry name" value="BNAC02G40300D PROTEIN"/>
    <property type="match status" value="1"/>
</dbReference>
<dbReference type="InterPro" id="IPR044730">
    <property type="entry name" value="RNase_H-like_dom_plant"/>
</dbReference>
<reference evidence="2" key="1">
    <citation type="submission" date="2023-08" db="EMBL/GenBank/DDBJ databases">
        <title>A de novo genome assembly of Solanum verrucosum Schlechtendal, a Mexican diploid species geographically isolated from the other diploid A-genome species in potato relatives.</title>
        <authorList>
            <person name="Hosaka K."/>
        </authorList>
    </citation>
    <scope>NUCLEOTIDE SEQUENCE</scope>
    <source>
        <tissue evidence="2">Young leaves</tissue>
    </source>
</reference>
<protein>
    <recommendedName>
        <fullName evidence="1">RNase H type-1 domain-containing protein</fullName>
    </recommendedName>
</protein>
<dbReference type="InterPro" id="IPR002156">
    <property type="entry name" value="RNaseH_domain"/>
</dbReference>
<feature type="domain" description="RNase H type-1" evidence="1">
    <location>
        <begin position="109"/>
        <end position="216"/>
    </location>
</feature>
<gene>
    <name evidence="2" type="ORF">MTR67_022428</name>
</gene>
<evidence type="ECO:0000313" key="2">
    <source>
        <dbReference type="EMBL" id="WMV29043.1"/>
    </source>
</evidence>
<dbReference type="InterPro" id="IPR036397">
    <property type="entry name" value="RNaseH_sf"/>
</dbReference>
<dbReference type="GO" id="GO:0004523">
    <property type="term" value="F:RNA-DNA hybrid ribonuclease activity"/>
    <property type="evidence" value="ECO:0007669"/>
    <property type="project" value="InterPro"/>
</dbReference>
<dbReference type="SUPFAM" id="SSF53098">
    <property type="entry name" value="Ribonuclease H-like"/>
    <property type="match status" value="1"/>
</dbReference>
<dbReference type="Proteomes" id="UP001234989">
    <property type="component" value="Chromosome 5"/>
</dbReference>
<dbReference type="EMBL" id="CP133616">
    <property type="protein sequence ID" value="WMV29043.1"/>
    <property type="molecule type" value="Genomic_DNA"/>
</dbReference>
<evidence type="ECO:0000259" key="1">
    <source>
        <dbReference type="PROSITE" id="PS50879"/>
    </source>
</evidence>
<accession>A0AAF0QVB6</accession>
<keyword evidence="3" id="KW-1185">Reference proteome</keyword>
<sequence>MGFDIQGLQITQVINLWWDAPTNPHVRYIFQAVPAIILWELRKRRNAIKHGGKMSHMKLMYQVMHTIVMFMKVRSNFKYAPYEWSELVQVLQVYTPKLKVRQVLWKPPERGCIKCNTNGASRGNPGRSSWSFCVRNHSGNIIHAQAQEMEDTNSTNTQAEAMAILQALKFINNTQSTQVIIETDSVLLEKVIHKTWEVPWQIVNVMGGNMGNYEQL</sequence>
<evidence type="ECO:0000313" key="3">
    <source>
        <dbReference type="Proteomes" id="UP001234989"/>
    </source>
</evidence>
<dbReference type="Gene3D" id="3.30.420.10">
    <property type="entry name" value="Ribonuclease H-like superfamily/Ribonuclease H"/>
    <property type="match status" value="1"/>
</dbReference>
<dbReference type="CDD" id="cd06222">
    <property type="entry name" value="RNase_H_like"/>
    <property type="match status" value="1"/>
</dbReference>
<name>A0AAF0QVB6_SOLVR</name>
<dbReference type="InterPro" id="IPR012337">
    <property type="entry name" value="RNaseH-like_sf"/>
</dbReference>